<dbReference type="InterPro" id="IPR025110">
    <property type="entry name" value="AMP-bd_C"/>
</dbReference>
<name>A0A918X0L2_9ACTN</name>
<dbReference type="InterPro" id="IPR020845">
    <property type="entry name" value="AMP-binding_CS"/>
</dbReference>
<dbReference type="GO" id="GO:0005524">
    <property type="term" value="F:ATP binding"/>
    <property type="evidence" value="ECO:0007669"/>
    <property type="project" value="UniProtKB-KW"/>
</dbReference>
<proteinExistence type="predicted"/>
<dbReference type="Proteomes" id="UP000638353">
    <property type="component" value="Unassembled WGS sequence"/>
</dbReference>
<sequence>MPAVVSFTALFAPAGTDRRAGTLAGMDEFTPWSDEDAARYRAAGIWRGVPLGDALTEAAQAFPDRTAAVDRRRRITHGEVRAEADLIARGLLARGVNPGERVMVQLPNVVEFLTVTVGMFRAGVIPVFALPGHRESEVRHLIEASGAVGYVTAGRFQGFDYRTLARHAASLPGVRTVIVADDDCGDLTPLDLVRAQGADGGPLPTVDPSGVAFLLLSGGSTGKPKLIPRTHDDYLFNIAACARALEFDADSVYLAANPAAHNAALGCPGVLGALLVGGKAVLAASPSPDEVFPLVEKEGVTHTTVVPALAALWSKVAAKRPVDMSGVLLQVGSSKFDEQAAGRTQTALGCRITNWFGIGEGLLTYTRLDDPEEVVHGTEGRPLSELDELRLVDEELREVAPGEVGELVTRGPYTINGYWNAPEANRTSFTPDGFFRTGDLARLTPEGNLVIVGRAKDVINRGGEKVSADEIEGHLRGHEAIDDAAVVARPDADLGEATLAFVVPAGPGRAPSLVELKRYLAGKGLAAFKLPDEVRELAVLPRTPVGKVDKVALRATAASG</sequence>
<keyword evidence="2" id="KW-0547">Nucleotide-binding</keyword>
<dbReference type="PANTHER" id="PTHR43767:SF1">
    <property type="entry name" value="NONRIBOSOMAL PEPTIDE SYNTHASE PES1 (EUROFUNG)-RELATED"/>
    <property type="match status" value="1"/>
</dbReference>
<dbReference type="PROSITE" id="PS00455">
    <property type="entry name" value="AMP_BINDING"/>
    <property type="match status" value="1"/>
</dbReference>
<dbReference type="InterPro" id="IPR050237">
    <property type="entry name" value="ATP-dep_AMP-bd_enzyme"/>
</dbReference>
<dbReference type="GO" id="GO:0016878">
    <property type="term" value="F:acid-thiol ligase activity"/>
    <property type="evidence" value="ECO:0007669"/>
    <property type="project" value="UniProtKB-ARBA"/>
</dbReference>
<feature type="domain" description="AMP-dependent synthetase/ligase" evidence="4">
    <location>
        <begin position="56"/>
        <end position="419"/>
    </location>
</feature>
<dbReference type="AlphaFoldDB" id="A0A918X0L2"/>
<evidence type="ECO:0000259" key="5">
    <source>
        <dbReference type="Pfam" id="PF13193"/>
    </source>
</evidence>
<dbReference type="EMBL" id="BMVC01000008">
    <property type="protein sequence ID" value="GHC99774.1"/>
    <property type="molecule type" value="Genomic_DNA"/>
</dbReference>
<dbReference type="Pfam" id="PF00501">
    <property type="entry name" value="AMP-binding"/>
    <property type="match status" value="1"/>
</dbReference>
<gene>
    <name evidence="6" type="primary">dhbE</name>
    <name evidence="6" type="ORF">GCM10010334_43670</name>
</gene>
<keyword evidence="3" id="KW-0067">ATP-binding</keyword>
<evidence type="ECO:0000313" key="6">
    <source>
        <dbReference type="EMBL" id="GHC99774.1"/>
    </source>
</evidence>
<dbReference type="Gene3D" id="3.30.300.30">
    <property type="match status" value="1"/>
</dbReference>
<reference evidence="6" key="2">
    <citation type="submission" date="2020-09" db="EMBL/GenBank/DDBJ databases">
        <authorList>
            <person name="Sun Q."/>
            <person name="Ohkuma M."/>
        </authorList>
    </citation>
    <scope>NUCLEOTIDE SEQUENCE</scope>
    <source>
        <strain evidence="6">JCM 4637</strain>
    </source>
</reference>
<feature type="domain" description="AMP-binding enzyme C-terminal" evidence="5">
    <location>
        <begin position="470"/>
        <end position="547"/>
    </location>
</feature>
<dbReference type="FunFam" id="2.30.38.10:FF:000003">
    <property type="entry name" value="Vibriobactin-specific 2,3-dihydroxybenzoate-AMP ligase"/>
    <property type="match status" value="1"/>
</dbReference>
<dbReference type="InterPro" id="IPR000873">
    <property type="entry name" value="AMP-dep_synth/lig_dom"/>
</dbReference>
<dbReference type="InterPro" id="IPR045851">
    <property type="entry name" value="AMP-bd_C_sf"/>
</dbReference>
<dbReference type="InterPro" id="IPR042099">
    <property type="entry name" value="ANL_N_sf"/>
</dbReference>
<reference evidence="6" key="1">
    <citation type="journal article" date="2014" name="Int. J. Syst. Evol. Microbiol.">
        <title>Complete genome sequence of Corynebacterium casei LMG S-19264T (=DSM 44701T), isolated from a smear-ripened cheese.</title>
        <authorList>
            <consortium name="US DOE Joint Genome Institute (JGI-PGF)"/>
            <person name="Walter F."/>
            <person name="Albersmeier A."/>
            <person name="Kalinowski J."/>
            <person name="Ruckert C."/>
        </authorList>
    </citation>
    <scope>NUCLEOTIDE SEQUENCE</scope>
    <source>
        <strain evidence="6">JCM 4637</strain>
    </source>
</reference>
<comment type="caution">
    <text evidence="6">The sequence shown here is derived from an EMBL/GenBank/DDBJ whole genome shotgun (WGS) entry which is preliminary data.</text>
</comment>
<evidence type="ECO:0000256" key="2">
    <source>
        <dbReference type="ARBA" id="ARBA00022741"/>
    </source>
</evidence>
<dbReference type="Pfam" id="PF13193">
    <property type="entry name" value="AMP-binding_C"/>
    <property type="match status" value="1"/>
</dbReference>
<evidence type="ECO:0000313" key="7">
    <source>
        <dbReference type="Proteomes" id="UP000638353"/>
    </source>
</evidence>
<evidence type="ECO:0000256" key="1">
    <source>
        <dbReference type="ARBA" id="ARBA00022598"/>
    </source>
</evidence>
<evidence type="ECO:0000259" key="4">
    <source>
        <dbReference type="Pfam" id="PF00501"/>
    </source>
</evidence>
<keyword evidence="1 6" id="KW-0436">Ligase</keyword>
<organism evidence="6 7">
    <name type="scientific">Streptomyces finlayi</name>
    <dbReference type="NCBI Taxonomy" id="67296"/>
    <lineage>
        <taxon>Bacteria</taxon>
        <taxon>Bacillati</taxon>
        <taxon>Actinomycetota</taxon>
        <taxon>Actinomycetes</taxon>
        <taxon>Kitasatosporales</taxon>
        <taxon>Streptomycetaceae</taxon>
        <taxon>Streptomyces</taxon>
    </lineage>
</organism>
<dbReference type="Gene3D" id="3.40.50.12780">
    <property type="entry name" value="N-terminal domain of ligase-like"/>
    <property type="match status" value="1"/>
</dbReference>
<dbReference type="SUPFAM" id="SSF56801">
    <property type="entry name" value="Acetyl-CoA synthetase-like"/>
    <property type="match status" value="1"/>
</dbReference>
<protein>
    <submittedName>
        <fullName evidence="6">2,3-dihydroxybenzoate-AMP ligase</fullName>
    </submittedName>
</protein>
<dbReference type="PANTHER" id="PTHR43767">
    <property type="entry name" value="LONG-CHAIN-FATTY-ACID--COA LIGASE"/>
    <property type="match status" value="1"/>
</dbReference>
<evidence type="ECO:0000256" key="3">
    <source>
        <dbReference type="ARBA" id="ARBA00022840"/>
    </source>
</evidence>
<accession>A0A918X0L2</accession>